<evidence type="ECO:0000256" key="2">
    <source>
        <dbReference type="ARBA" id="ARBA00007783"/>
    </source>
</evidence>
<dbReference type="InterPro" id="IPR013525">
    <property type="entry name" value="ABC2_TM"/>
</dbReference>
<dbReference type="STRING" id="1547283.A9C19_15160"/>
<proteinExistence type="inferred from homology"/>
<gene>
    <name evidence="10" type="ORF">A9C19_15160</name>
</gene>
<dbReference type="RefSeq" id="WP_072580765.1">
    <property type="nucleotide sequence ID" value="NZ_CP016020.1"/>
</dbReference>
<feature type="transmembrane region" description="Helical" evidence="8">
    <location>
        <begin position="365"/>
        <end position="383"/>
    </location>
</feature>
<evidence type="ECO:0000256" key="3">
    <source>
        <dbReference type="ARBA" id="ARBA00022448"/>
    </source>
</evidence>
<name>A0A1L3MUE1_9BACI</name>
<feature type="transmembrane region" description="Helical" evidence="8">
    <location>
        <begin position="21"/>
        <end position="43"/>
    </location>
</feature>
<dbReference type="AlphaFoldDB" id="A0A1L3MUE1"/>
<keyword evidence="6 8" id="KW-1133">Transmembrane helix</keyword>
<accession>A0A1L3MUE1</accession>
<dbReference type="PANTHER" id="PTHR30294">
    <property type="entry name" value="MEMBRANE COMPONENT OF ABC TRANSPORTER YHHJ-RELATED"/>
    <property type="match status" value="1"/>
</dbReference>
<evidence type="ECO:0000256" key="6">
    <source>
        <dbReference type="ARBA" id="ARBA00022989"/>
    </source>
</evidence>
<dbReference type="OrthoDB" id="3078158at2"/>
<keyword evidence="3" id="KW-0813">Transport</keyword>
<evidence type="ECO:0000256" key="4">
    <source>
        <dbReference type="ARBA" id="ARBA00022475"/>
    </source>
</evidence>
<dbReference type="Proteomes" id="UP000181936">
    <property type="component" value="Chromosome"/>
</dbReference>
<keyword evidence="11" id="KW-1185">Reference proteome</keyword>
<keyword evidence="5 8" id="KW-0812">Transmembrane</keyword>
<evidence type="ECO:0000259" key="9">
    <source>
        <dbReference type="PROSITE" id="PS51012"/>
    </source>
</evidence>
<dbReference type="Gene3D" id="3.40.1710.10">
    <property type="entry name" value="abc type-2 transporter like domain"/>
    <property type="match status" value="1"/>
</dbReference>
<dbReference type="Pfam" id="PF12698">
    <property type="entry name" value="ABC2_membrane_3"/>
    <property type="match status" value="1"/>
</dbReference>
<dbReference type="InterPro" id="IPR051449">
    <property type="entry name" value="ABC-2_transporter_component"/>
</dbReference>
<feature type="transmembrane region" description="Helical" evidence="8">
    <location>
        <begin position="327"/>
        <end position="353"/>
    </location>
</feature>
<feature type="transmembrane region" description="Helical" evidence="8">
    <location>
        <begin position="417"/>
        <end position="437"/>
    </location>
</feature>
<evidence type="ECO:0000256" key="1">
    <source>
        <dbReference type="ARBA" id="ARBA00004651"/>
    </source>
</evidence>
<keyword evidence="7 8" id="KW-0472">Membrane</keyword>
<feature type="transmembrane region" description="Helical" evidence="8">
    <location>
        <begin position="253"/>
        <end position="273"/>
    </location>
</feature>
<keyword evidence="4" id="KW-1003">Cell membrane</keyword>
<protein>
    <recommendedName>
        <fullName evidence="9">ABC transmembrane type-2 domain-containing protein</fullName>
    </recommendedName>
</protein>
<evidence type="ECO:0000256" key="8">
    <source>
        <dbReference type="SAM" id="Phobius"/>
    </source>
</evidence>
<dbReference type="PROSITE" id="PS51012">
    <property type="entry name" value="ABC_TM2"/>
    <property type="match status" value="1"/>
</dbReference>
<dbReference type="InterPro" id="IPR047817">
    <property type="entry name" value="ABC2_TM_bact-type"/>
</dbReference>
<dbReference type="KEGG" id="bwh:A9C19_15160"/>
<organism evidence="10 11">
    <name type="scientific">Bacillus weihaiensis</name>
    <dbReference type="NCBI Taxonomy" id="1547283"/>
    <lineage>
        <taxon>Bacteria</taxon>
        <taxon>Bacillati</taxon>
        <taxon>Bacillota</taxon>
        <taxon>Bacilli</taxon>
        <taxon>Bacillales</taxon>
        <taxon>Bacillaceae</taxon>
        <taxon>Bacillus</taxon>
    </lineage>
</organism>
<feature type="transmembrane region" description="Helical" evidence="8">
    <location>
        <begin position="300"/>
        <end position="321"/>
    </location>
</feature>
<evidence type="ECO:0000313" key="11">
    <source>
        <dbReference type="Proteomes" id="UP000181936"/>
    </source>
</evidence>
<reference evidence="10 11" key="1">
    <citation type="journal article" date="2016" name="Sci. Rep.">
        <title>Complete genome sequence and transcriptomic analysis of a novel marine strain Bacillus weihaiensis reveals the mechanism of brown algae degradation.</title>
        <authorList>
            <person name="Zhu Y."/>
            <person name="Chen P."/>
            <person name="Bao Y."/>
            <person name="Men Y."/>
            <person name="Zeng Y."/>
            <person name="Yang J."/>
            <person name="Sun J."/>
            <person name="Sun Y."/>
        </authorList>
    </citation>
    <scope>NUCLEOTIDE SEQUENCE [LARGE SCALE GENOMIC DNA]</scope>
    <source>
        <strain evidence="10 11">Alg07</strain>
    </source>
</reference>
<dbReference type="GO" id="GO:0005886">
    <property type="term" value="C:plasma membrane"/>
    <property type="evidence" value="ECO:0007669"/>
    <property type="project" value="UniProtKB-SubCell"/>
</dbReference>
<comment type="similarity">
    <text evidence="2">Belongs to the ABC-2 integral membrane protein family.</text>
</comment>
<evidence type="ECO:0000256" key="5">
    <source>
        <dbReference type="ARBA" id="ARBA00022692"/>
    </source>
</evidence>
<feature type="domain" description="ABC transmembrane type-2" evidence="9">
    <location>
        <begin position="218"/>
        <end position="442"/>
    </location>
</feature>
<comment type="subcellular location">
    <subcellularLocation>
        <location evidence="1">Cell membrane</location>
        <topology evidence="1">Multi-pass membrane protein</topology>
    </subcellularLocation>
</comment>
<dbReference type="EMBL" id="CP016020">
    <property type="protein sequence ID" value="APH05965.1"/>
    <property type="molecule type" value="Genomic_DNA"/>
</dbReference>
<dbReference type="GO" id="GO:0140359">
    <property type="term" value="F:ABC-type transporter activity"/>
    <property type="evidence" value="ECO:0007669"/>
    <property type="project" value="InterPro"/>
</dbReference>
<dbReference type="PANTHER" id="PTHR30294:SF38">
    <property type="entry name" value="TRANSPORT PERMEASE PROTEIN"/>
    <property type="match status" value="1"/>
</dbReference>
<evidence type="ECO:0000313" key="10">
    <source>
        <dbReference type="EMBL" id="APH05965.1"/>
    </source>
</evidence>
<evidence type="ECO:0000256" key="7">
    <source>
        <dbReference type="ARBA" id="ARBA00023136"/>
    </source>
</evidence>
<sequence>MQWWAIAKKDLRIMLKDPGAIVVLFLLPLMLITVMSFALMPVFNGGGDDVITLPIVDDDQTDQSKTFVTLLEETEGIEVISLEQADEVIKQVSNGEYAYALVIPKDFGTNMRNGEKIELLSYEDPAQANMSSIIGKAIEGVARAYEIEYIVSRMVDQQIVKINDSMEEEIQKVGEAYERQMASLLSQLNTENKDIPASTTVEEEGSIPDLTEMKEELIGSAQASFDQPSITIDSSSASGKEEWTRPDAFQQNVPGYTVMYAFFIIMFAGRSFLNERNDGTFRRVLSAPIARWQLFIGKMLPNYFIGLAQVVVLFAFGHYVFDMSLGTSFLGLALVSLTLVWASSCLGMLIAALFKTDSQISGWSVLLALTLAALGGTMVPLFIMPDVMQQIALITPHAWALNGYQDLLVRGLGVEAVLGNALALFGFGASFLLVALWKMKDER</sequence>